<accession>A0ABT5IYP0</accession>
<evidence type="ECO:0000259" key="6">
    <source>
        <dbReference type="Pfam" id="PF01509"/>
    </source>
</evidence>
<feature type="domain" description="tRNA pseudouridylate synthase B C-terminal" evidence="8">
    <location>
        <begin position="181"/>
        <end position="238"/>
    </location>
</feature>
<proteinExistence type="inferred from homology"/>
<dbReference type="SUPFAM" id="SSF88697">
    <property type="entry name" value="PUA domain-like"/>
    <property type="match status" value="1"/>
</dbReference>
<feature type="domain" description="Pseudouridine synthase II N-terminal" evidence="6">
    <location>
        <begin position="33"/>
        <end position="180"/>
    </location>
</feature>
<comment type="similarity">
    <text evidence="2 5">Belongs to the pseudouridine synthase TruB family. Type 1 subfamily.</text>
</comment>
<dbReference type="Proteomes" id="UP001219956">
    <property type="component" value="Unassembled WGS sequence"/>
</dbReference>
<gene>
    <name evidence="5 9" type="primary">truB</name>
    <name evidence="9" type="ORF">PQU95_10760</name>
</gene>
<dbReference type="InterPro" id="IPR015947">
    <property type="entry name" value="PUA-like_sf"/>
</dbReference>
<dbReference type="Pfam" id="PF16198">
    <property type="entry name" value="TruB_C_2"/>
    <property type="match status" value="1"/>
</dbReference>
<dbReference type="Pfam" id="PF09157">
    <property type="entry name" value="TruB-C_2"/>
    <property type="match status" value="1"/>
</dbReference>
<evidence type="ECO:0000256" key="4">
    <source>
        <dbReference type="ARBA" id="ARBA00023235"/>
    </source>
</evidence>
<evidence type="ECO:0000256" key="1">
    <source>
        <dbReference type="ARBA" id="ARBA00000385"/>
    </source>
</evidence>
<dbReference type="InterPro" id="IPR020103">
    <property type="entry name" value="PsdUridine_synth_cat_dom_sf"/>
</dbReference>
<comment type="catalytic activity">
    <reaction evidence="1 5">
        <text>uridine(55) in tRNA = pseudouridine(55) in tRNA</text>
        <dbReference type="Rhea" id="RHEA:42532"/>
        <dbReference type="Rhea" id="RHEA-COMP:10101"/>
        <dbReference type="Rhea" id="RHEA-COMP:10102"/>
        <dbReference type="ChEBI" id="CHEBI:65314"/>
        <dbReference type="ChEBI" id="CHEBI:65315"/>
        <dbReference type="EC" id="5.4.99.25"/>
    </reaction>
</comment>
<evidence type="ECO:0000259" key="8">
    <source>
        <dbReference type="Pfam" id="PF16198"/>
    </source>
</evidence>
<dbReference type="SUPFAM" id="SSF55120">
    <property type="entry name" value="Pseudouridine synthase"/>
    <property type="match status" value="1"/>
</dbReference>
<dbReference type="CDD" id="cd21152">
    <property type="entry name" value="PUA_TruB_bacterial"/>
    <property type="match status" value="1"/>
</dbReference>
<dbReference type="Gene3D" id="3.30.2350.10">
    <property type="entry name" value="Pseudouridine synthase"/>
    <property type="match status" value="1"/>
</dbReference>
<dbReference type="CDD" id="cd02573">
    <property type="entry name" value="PseudoU_synth_EcTruB"/>
    <property type="match status" value="1"/>
</dbReference>
<evidence type="ECO:0000256" key="2">
    <source>
        <dbReference type="ARBA" id="ARBA00005642"/>
    </source>
</evidence>
<evidence type="ECO:0000313" key="9">
    <source>
        <dbReference type="EMBL" id="MDC7717690.1"/>
    </source>
</evidence>
<evidence type="ECO:0000313" key="10">
    <source>
        <dbReference type="Proteomes" id="UP001219956"/>
    </source>
</evidence>
<evidence type="ECO:0000259" key="7">
    <source>
        <dbReference type="Pfam" id="PF09157"/>
    </source>
</evidence>
<keyword evidence="4 5" id="KW-0413">Isomerase</keyword>
<comment type="caution">
    <text evidence="9">The sequence shown here is derived from an EMBL/GenBank/DDBJ whole genome shotgun (WGS) entry which is preliminary data.</text>
</comment>
<dbReference type="InterPro" id="IPR032819">
    <property type="entry name" value="TruB_C"/>
</dbReference>
<dbReference type="InterPro" id="IPR002501">
    <property type="entry name" value="PsdUridine_synth_N"/>
</dbReference>
<dbReference type="PANTHER" id="PTHR13767:SF2">
    <property type="entry name" value="PSEUDOURIDYLATE SYNTHASE TRUB1"/>
    <property type="match status" value="1"/>
</dbReference>
<feature type="domain" description="tRNA pseudouridine synthase II TruB subfamily 1 C-terminal" evidence="7">
    <location>
        <begin position="246"/>
        <end position="299"/>
    </location>
</feature>
<dbReference type="PANTHER" id="PTHR13767">
    <property type="entry name" value="TRNA-PSEUDOURIDINE SYNTHASE"/>
    <property type="match status" value="1"/>
</dbReference>
<dbReference type="EC" id="5.4.99.25" evidence="5"/>
<sequence length="307" mass="33430">MSAPRRVKLPINGVLLLDKPYLLSSNTALQRARWLYSAAKGGHTGVLDPLATGLLPLCFGEATKFSSYLLDADKGYRATVKFGEVTTTGDIEGEVLLQRPVAFTLPQLQAAIAAHTGPISQVPPMYSALKHQGKALYEYAREGIEIKREARDVTIHRIDLISFDGTTAVIDVLCSKGTYIRTLGQDIGEMLGCGAHLTGLRRTTTGGFLLENAITLEQLEATPPEARGQLLLPIDVLVAHFGEQALPARDAERFCHGQAVRAPEKCETMRRFRVYREATREFLGLAEARDDSLLHPVRVTAAPAAAV</sequence>
<dbReference type="Pfam" id="PF01509">
    <property type="entry name" value="TruB_N"/>
    <property type="match status" value="1"/>
</dbReference>
<keyword evidence="10" id="KW-1185">Reference proteome</keyword>
<keyword evidence="3 5" id="KW-0819">tRNA processing</keyword>
<dbReference type="EMBL" id="JAQQLF010000012">
    <property type="protein sequence ID" value="MDC7717690.1"/>
    <property type="molecule type" value="Genomic_DNA"/>
</dbReference>
<dbReference type="InterPro" id="IPR036974">
    <property type="entry name" value="PUA_sf"/>
</dbReference>
<reference evidence="9 10" key="1">
    <citation type="submission" date="2023-01" db="EMBL/GenBank/DDBJ databases">
        <title>Novel species of the genus Vogesella isolated from rivers.</title>
        <authorList>
            <person name="Lu H."/>
        </authorList>
    </citation>
    <scope>NUCLEOTIDE SEQUENCE [LARGE SCALE GENOMIC DNA]</scope>
    <source>
        <strain evidence="9 10">DC21W</strain>
    </source>
</reference>
<evidence type="ECO:0000256" key="5">
    <source>
        <dbReference type="HAMAP-Rule" id="MF_01080"/>
    </source>
</evidence>
<feature type="active site" description="Nucleophile" evidence="5">
    <location>
        <position position="48"/>
    </location>
</feature>
<comment type="function">
    <text evidence="5">Responsible for synthesis of pseudouridine from uracil-55 in the psi GC loop of transfer RNAs.</text>
</comment>
<name>A0ABT5IYP0_9NEIS</name>
<organism evidence="9 10">
    <name type="scientific">Vogesella aquatica</name>
    <dbReference type="NCBI Taxonomy" id="2984206"/>
    <lineage>
        <taxon>Bacteria</taxon>
        <taxon>Pseudomonadati</taxon>
        <taxon>Pseudomonadota</taxon>
        <taxon>Betaproteobacteria</taxon>
        <taxon>Neisseriales</taxon>
        <taxon>Chromobacteriaceae</taxon>
        <taxon>Vogesella</taxon>
    </lineage>
</organism>
<dbReference type="GO" id="GO:0160148">
    <property type="term" value="F:tRNA pseudouridine(55) synthase activity"/>
    <property type="evidence" value="ECO:0007669"/>
    <property type="project" value="UniProtKB-EC"/>
</dbReference>
<dbReference type="InterPro" id="IPR015240">
    <property type="entry name" value="tRNA_sdUridine_synth_fam1_C"/>
</dbReference>
<dbReference type="InterPro" id="IPR014780">
    <property type="entry name" value="tRNA_psdUridine_synth_TruB"/>
</dbReference>
<evidence type="ECO:0000256" key="3">
    <source>
        <dbReference type="ARBA" id="ARBA00022694"/>
    </source>
</evidence>
<dbReference type="NCBIfam" id="TIGR00431">
    <property type="entry name" value="TruB"/>
    <property type="match status" value="1"/>
</dbReference>
<dbReference type="Gene3D" id="2.30.130.10">
    <property type="entry name" value="PUA domain"/>
    <property type="match status" value="1"/>
</dbReference>
<dbReference type="RefSeq" id="WP_272752001.1">
    <property type="nucleotide sequence ID" value="NZ_JAQQLF010000012.1"/>
</dbReference>
<dbReference type="HAMAP" id="MF_01080">
    <property type="entry name" value="TruB_bact"/>
    <property type="match status" value="1"/>
</dbReference>
<protein>
    <recommendedName>
        <fullName evidence="5">tRNA pseudouridine synthase B</fullName>
        <ecNumber evidence="5">5.4.99.25</ecNumber>
    </recommendedName>
    <alternativeName>
        <fullName evidence="5">tRNA pseudouridine(55) synthase</fullName>
        <shortName evidence="5">Psi55 synthase</shortName>
    </alternativeName>
    <alternativeName>
        <fullName evidence="5">tRNA pseudouridylate synthase</fullName>
    </alternativeName>
    <alternativeName>
        <fullName evidence="5">tRNA-uridine isomerase</fullName>
    </alternativeName>
</protein>